<organism evidence="2 3">
    <name type="scientific">Leucocoprinus birnbaumii</name>
    <dbReference type="NCBI Taxonomy" id="56174"/>
    <lineage>
        <taxon>Eukaryota</taxon>
        <taxon>Fungi</taxon>
        <taxon>Dikarya</taxon>
        <taxon>Basidiomycota</taxon>
        <taxon>Agaricomycotina</taxon>
        <taxon>Agaricomycetes</taxon>
        <taxon>Agaricomycetidae</taxon>
        <taxon>Agaricales</taxon>
        <taxon>Agaricineae</taxon>
        <taxon>Agaricaceae</taxon>
        <taxon>Leucocoprinus</taxon>
    </lineage>
</organism>
<feature type="region of interest" description="Disordered" evidence="1">
    <location>
        <begin position="144"/>
        <end position="216"/>
    </location>
</feature>
<reference evidence="2" key="1">
    <citation type="submission" date="2022-07" db="EMBL/GenBank/DDBJ databases">
        <title>Genome Sequence of Leucocoprinus birnbaumii.</title>
        <authorList>
            <person name="Buettner E."/>
        </authorList>
    </citation>
    <scope>NUCLEOTIDE SEQUENCE</scope>
    <source>
        <strain evidence="2">VT141</strain>
    </source>
</reference>
<feature type="compositionally biased region" description="Polar residues" evidence="1">
    <location>
        <begin position="174"/>
        <end position="191"/>
    </location>
</feature>
<dbReference type="Proteomes" id="UP001213000">
    <property type="component" value="Unassembled WGS sequence"/>
</dbReference>
<evidence type="ECO:0000313" key="2">
    <source>
        <dbReference type="EMBL" id="KAJ3569805.1"/>
    </source>
</evidence>
<name>A0AAD5YRI6_9AGAR</name>
<gene>
    <name evidence="2" type="ORF">NP233_g4808</name>
</gene>
<sequence>MPPLLGCRSLMEETKINSVDRSCAMPENTLDTGRYQQRVFAANGRVSSEPITIDCSSAISAGVRKIPAQVFLSLAMPTGDATTADVPSLDFQRLNITSIINPINYNFVRLLHIMLQSPFVNNPVPNMTSSKNVATTTLDISDEAKDSKPNQIPLTSPCPPAPKQPPLDLPPVTETVTVNTIASQEVSSTDSLLLRCENGEEPEPPFSPPSLGRAPT</sequence>
<evidence type="ECO:0000256" key="1">
    <source>
        <dbReference type="SAM" id="MobiDB-lite"/>
    </source>
</evidence>
<protein>
    <submittedName>
        <fullName evidence="2">Uncharacterized protein</fullName>
    </submittedName>
</protein>
<proteinExistence type="predicted"/>
<feature type="compositionally biased region" description="Pro residues" evidence="1">
    <location>
        <begin position="156"/>
        <end position="169"/>
    </location>
</feature>
<dbReference type="EMBL" id="JANIEX010000269">
    <property type="protein sequence ID" value="KAJ3569805.1"/>
    <property type="molecule type" value="Genomic_DNA"/>
</dbReference>
<keyword evidence="3" id="KW-1185">Reference proteome</keyword>
<dbReference type="AlphaFoldDB" id="A0AAD5YRI6"/>
<comment type="caution">
    <text evidence="2">The sequence shown here is derived from an EMBL/GenBank/DDBJ whole genome shotgun (WGS) entry which is preliminary data.</text>
</comment>
<accession>A0AAD5YRI6</accession>
<evidence type="ECO:0000313" key="3">
    <source>
        <dbReference type="Proteomes" id="UP001213000"/>
    </source>
</evidence>